<name>A0A438MWI6_EXOME</name>
<keyword evidence="7" id="KW-0539">Nucleus</keyword>
<feature type="compositionally biased region" description="Low complexity" evidence="9">
    <location>
        <begin position="72"/>
        <end position="82"/>
    </location>
</feature>
<evidence type="ECO:0000256" key="3">
    <source>
        <dbReference type="ARBA" id="ARBA00017411"/>
    </source>
</evidence>
<evidence type="ECO:0000256" key="1">
    <source>
        <dbReference type="ARBA" id="ARBA00004123"/>
    </source>
</evidence>
<dbReference type="Pfam" id="PF10451">
    <property type="entry name" value="Stn1"/>
    <property type="match status" value="1"/>
</dbReference>
<dbReference type="GO" id="GO:0005634">
    <property type="term" value="C:nucleus"/>
    <property type="evidence" value="ECO:0007669"/>
    <property type="project" value="UniProtKB-SubCell"/>
</dbReference>
<dbReference type="GO" id="GO:0003677">
    <property type="term" value="F:DNA binding"/>
    <property type="evidence" value="ECO:0007669"/>
    <property type="project" value="UniProtKB-KW"/>
</dbReference>
<dbReference type="PANTHER" id="PTHR13989">
    <property type="entry name" value="REPLICATION PROTEIN A-RELATED"/>
    <property type="match status" value="1"/>
</dbReference>
<dbReference type="InterPro" id="IPR018856">
    <property type="entry name" value="Stn1_N"/>
</dbReference>
<feature type="compositionally biased region" description="Polar residues" evidence="9">
    <location>
        <begin position="1"/>
        <end position="14"/>
    </location>
</feature>
<dbReference type="Proteomes" id="UP000288859">
    <property type="component" value="Unassembled WGS sequence"/>
</dbReference>
<dbReference type="GO" id="GO:0000781">
    <property type="term" value="C:chromosome, telomeric region"/>
    <property type="evidence" value="ECO:0007669"/>
    <property type="project" value="UniProtKB-SubCell"/>
</dbReference>
<comment type="caution">
    <text evidence="11">The sequence shown here is derived from an EMBL/GenBank/DDBJ whole genome shotgun (WGS) entry which is preliminary data.</text>
</comment>
<proteinExistence type="predicted"/>
<evidence type="ECO:0000256" key="2">
    <source>
        <dbReference type="ARBA" id="ARBA00004574"/>
    </source>
</evidence>
<evidence type="ECO:0000313" key="11">
    <source>
        <dbReference type="EMBL" id="RVX67496.1"/>
    </source>
</evidence>
<dbReference type="VEuPathDB" id="FungiDB:PV10_03741"/>
<evidence type="ECO:0000256" key="5">
    <source>
        <dbReference type="ARBA" id="ARBA00022895"/>
    </source>
</evidence>
<evidence type="ECO:0000313" key="12">
    <source>
        <dbReference type="Proteomes" id="UP000288859"/>
    </source>
</evidence>
<dbReference type="AlphaFoldDB" id="A0A438MWI6"/>
<evidence type="ECO:0000256" key="6">
    <source>
        <dbReference type="ARBA" id="ARBA00023125"/>
    </source>
</evidence>
<gene>
    <name evidence="11" type="ORF">B0A52_08849</name>
</gene>
<reference evidence="11 12" key="1">
    <citation type="submission" date="2017-03" db="EMBL/GenBank/DDBJ databases">
        <title>Genomes of endolithic fungi from Antarctica.</title>
        <authorList>
            <person name="Coleine C."/>
            <person name="Masonjones S."/>
            <person name="Stajich J.E."/>
        </authorList>
    </citation>
    <scope>NUCLEOTIDE SEQUENCE [LARGE SCALE GENOMIC DNA]</scope>
    <source>
        <strain evidence="11 12">CCFEE 6314</strain>
    </source>
</reference>
<dbReference type="InterPro" id="IPR012340">
    <property type="entry name" value="NA-bd_OB-fold"/>
</dbReference>
<dbReference type="OrthoDB" id="77828at2759"/>
<dbReference type="InterPro" id="IPR040260">
    <property type="entry name" value="RFA2-like"/>
</dbReference>
<keyword evidence="5" id="KW-0779">Telomere</keyword>
<feature type="region of interest" description="Disordered" evidence="9">
    <location>
        <begin position="1"/>
        <end position="82"/>
    </location>
</feature>
<organism evidence="11 12">
    <name type="scientific">Exophiala mesophila</name>
    <name type="common">Black yeast-like fungus</name>
    <dbReference type="NCBI Taxonomy" id="212818"/>
    <lineage>
        <taxon>Eukaryota</taxon>
        <taxon>Fungi</taxon>
        <taxon>Dikarya</taxon>
        <taxon>Ascomycota</taxon>
        <taxon>Pezizomycotina</taxon>
        <taxon>Eurotiomycetes</taxon>
        <taxon>Chaetothyriomycetidae</taxon>
        <taxon>Chaetothyriales</taxon>
        <taxon>Herpotrichiellaceae</taxon>
        <taxon>Exophiala</taxon>
    </lineage>
</organism>
<feature type="region of interest" description="Disordered" evidence="9">
    <location>
        <begin position="195"/>
        <end position="218"/>
    </location>
</feature>
<comment type="subcellular location">
    <subcellularLocation>
        <location evidence="2">Chromosome</location>
        <location evidence="2">Telomere</location>
    </subcellularLocation>
    <subcellularLocation>
        <location evidence="1">Nucleus</location>
    </subcellularLocation>
</comment>
<dbReference type="EMBL" id="NAJM01000047">
    <property type="protein sequence ID" value="RVX67496.1"/>
    <property type="molecule type" value="Genomic_DNA"/>
</dbReference>
<evidence type="ECO:0000256" key="9">
    <source>
        <dbReference type="SAM" id="MobiDB-lite"/>
    </source>
</evidence>
<keyword evidence="6" id="KW-0238">DNA-binding</keyword>
<evidence type="ECO:0000256" key="7">
    <source>
        <dbReference type="ARBA" id="ARBA00023242"/>
    </source>
</evidence>
<dbReference type="SUPFAM" id="SSF50249">
    <property type="entry name" value="Nucleic acid-binding proteins"/>
    <property type="match status" value="1"/>
</dbReference>
<keyword evidence="4" id="KW-0158">Chromosome</keyword>
<dbReference type="Gene3D" id="2.40.50.140">
    <property type="entry name" value="Nucleic acid-binding proteins"/>
    <property type="match status" value="1"/>
</dbReference>
<feature type="domain" description="CST complex subunit Stn1 N-terminal" evidence="10">
    <location>
        <begin position="94"/>
        <end position="197"/>
    </location>
</feature>
<evidence type="ECO:0000256" key="4">
    <source>
        <dbReference type="ARBA" id="ARBA00022454"/>
    </source>
</evidence>
<evidence type="ECO:0000259" key="10">
    <source>
        <dbReference type="Pfam" id="PF10451"/>
    </source>
</evidence>
<protein>
    <recommendedName>
        <fullName evidence="3">CST complex subunit STN1</fullName>
    </recommendedName>
    <alternativeName>
        <fullName evidence="8">Suppressor of cdc thirteen homolog</fullName>
    </alternativeName>
</protein>
<dbReference type="PANTHER" id="PTHR13989:SF33">
    <property type="entry name" value="CST COMPLEX SUBUNIT STN1"/>
    <property type="match status" value="1"/>
</dbReference>
<accession>A0A438MWI6</accession>
<sequence>MQDSAHSTLQPRPSTTHHHHNNRNGHGYGHDGRSQAHSLEPAQPPNTLNVLDDASSATDARHVQRTRTSKVPDTTATTTTTALPTEPTASVYKNLTFYPAYCFPSSPTYHKWVNITASSIHQDLKPHNKFSQYTTSVGKPKRHVANDGVLLFYLNHPIQFVQVVGVIVAFDDFYEKFWIFTLDDASGSTIDVVCPKPDKDADPGPTTSVSKSPEPHSPSALVTALLPVLHLGTTVQVKGTLSSFHKTLQINLKRIFLVPSTAHELAHIRSRNEFFRSTLSNPWALSERRQTHLLRQANEDAVTQSDREKRRRKRQLARQQQEILDQQLIVRQWEEEEKTREKDALEAKLAGNALQAKNDSSS</sequence>
<evidence type="ECO:0000256" key="8">
    <source>
        <dbReference type="ARBA" id="ARBA00030039"/>
    </source>
</evidence>